<comment type="caution">
    <text evidence="1">The sequence shown here is derived from an EMBL/GenBank/DDBJ whole genome shotgun (WGS) entry which is preliminary data.</text>
</comment>
<dbReference type="InterPro" id="IPR029475">
    <property type="entry name" value="DUF6807"/>
</dbReference>
<evidence type="ECO:0000313" key="1">
    <source>
        <dbReference type="EMBL" id="TLD68919.1"/>
    </source>
</evidence>
<dbReference type="AlphaFoldDB" id="A0A5R8KBI7"/>
<proteinExistence type="predicted"/>
<dbReference type="OrthoDB" id="242375at2"/>
<protein>
    <recommendedName>
        <fullName evidence="3">Methane oxygenase PmoA</fullName>
    </recommendedName>
</protein>
<gene>
    <name evidence="1" type="ORF">FEM03_19855</name>
</gene>
<reference evidence="1 2" key="1">
    <citation type="submission" date="2019-05" db="EMBL/GenBank/DDBJ databases">
        <title>Verrucobacter flavum gen. nov., sp. nov. a new member of the family Verrucomicrobiaceae.</title>
        <authorList>
            <person name="Szuroczki S."/>
            <person name="Abbaszade G."/>
            <person name="Szabo A."/>
            <person name="Felfoldi T."/>
            <person name="Schumann P."/>
            <person name="Boka K."/>
            <person name="Keki Z."/>
            <person name="Toumi M."/>
            <person name="Toth E."/>
        </authorList>
    </citation>
    <scope>NUCLEOTIDE SEQUENCE [LARGE SCALE GENOMIC DNA]</scope>
    <source>
        <strain evidence="1 2">MG-N-17</strain>
    </source>
</reference>
<organism evidence="1 2">
    <name type="scientific">Phragmitibacter flavus</name>
    <dbReference type="NCBI Taxonomy" id="2576071"/>
    <lineage>
        <taxon>Bacteria</taxon>
        <taxon>Pseudomonadati</taxon>
        <taxon>Verrucomicrobiota</taxon>
        <taxon>Verrucomicrobiia</taxon>
        <taxon>Verrucomicrobiales</taxon>
        <taxon>Verrucomicrobiaceae</taxon>
        <taxon>Phragmitibacter</taxon>
    </lineage>
</organism>
<sequence length="336" mass="37613">MKQQALFLTTILALGISAFGNETPKGFSIEELPGDGVRVLHQGKPFAEYIVNQGNKPFLWPVYGPTGKSMTRDYPMKEVEGEDKDHVHQRGISFGHEGVGGFDSWAEKATFEGGINDPKRGETNRKRLAAVGYIKHREYTKLAADEHHASVSSICDYTDAEGKKLMSEERHLVFRVIDGNRIIDFNQDLIASSGDVKLDDKKDAGLYIRVPTSMSVDTKKGGRIINDAGQVDNDAWAQPAKWVAYYGPVQDEVVGVTILNHPSSFRHPTRWHVRSYGLFTANPFASQQYDKSLPDAGLTLKSSEKIKLRHRMIFHKGDEKEAKIAEAYETYAKKEL</sequence>
<dbReference type="Pfam" id="PF14100">
    <property type="entry name" value="DUF6807"/>
    <property type="match status" value="1"/>
</dbReference>
<name>A0A5R8KBI7_9BACT</name>
<evidence type="ECO:0000313" key="2">
    <source>
        <dbReference type="Proteomes" id="UP000306196"/>
    </source>
</evidence>
<dbReference type="Proteomes" id="UP000306196">
    <property type="component" value="Unassembled WGS sequence"/>
</dbReference>
<keyword evidence="2" id="KW-1185">Reference proteome</keyword>
<accession>A0A5R8KBI7</accession>
<evidence type="ECO:0008006" key="3">
    <source>
        <dbReference type="Google" id="ProtNLM"/>
    </source>
</evidence>
<dbReference type="RefSeq" id="WP_138088049.1">
    <property type="nucleotide sequence ID" value="NZ_VAUV01000017.1"/>
</dbReference>
<dbReference type="EMBL" id="VAUV01000017">
    <property type="protein sequence ID" value="TLD68919.1"/>
    <property type="molecule type" value="Genomic_DNA"/>
</dbReference>